<reference evidence="2" key="1">
    <citation type="journal article" date="2020" name="Mol. Plant Microbe Interact.">
        <title>Genome Sequence of the Biocontrol Agent Coniothyrium minitans strain Conio (IMI 134523).</title>
        <authorList>
            <person name="Patel D."/>
            <person name="Shittu T.A."/>
            <person name="Baroncelli R."/>
            <person name="Muthumeenakshi S."/>
            <person name="Osborne T.H."/>
            <person name="Janganan T.K."/>
            <person name="Sreenivasaprasad S."/>
        </authorList>
    </citation>
    <scope>NUCLEOTIDE SEQUENCE</scope>
    <source>
        <strain evidence="2">Conio</strain>
    </source>
</reference>
<feature type="region of interest" description="Disordered" evidence="1">
    <location>
        <begin position="22"/>
        <end position="44"/>
    </location>
</feature>
<accession>A0A9P6G637</accession>
<gene>
    <name evidence="2" type="ORF">PMIN01_11734</name>
</gene>
<dbReference type="Proteomes" id="UP000756921">
    <property type="component" value="Unassembled WGS sequence"/>
</dbReference>
<comment type="caution">
    <text evidence="2">The sequence shown here is derived from an EMBL/GenBank/DDBJ whole genome shotgun (WGS) entry which is preliminary data.</text>
</comment>
<evidence type="ECO:0000313" key="3">
    <source>
        <dbReference type="Proteomes" id="UP000756921"/>
    </source>
</evidence>
<feature type="region of interest" description="Disordered" evidence="1">
    <location>
        <begin position="71"/>
        <end position="114"/>
    </location>
</feature>
<proteinExistence type="predicted"/>
<dbReference type="AlphaFoldDB" id="A0A9P6G637"/>
<organism evidence="2 3">
    <name type="scientific">Paraphaeosphaeria minitans</name>
    <dbReference type="NCBI Taxonomy" id="565426"/>
    <lineage>
        <taxon>Eukaryota</taxon>
        <taxon>Fungi</taxon>
        <taxon>Dikarya</taxon>
        <taxon>Ascomycota</taxon>
        <taxon>Pezizomycotina</taxon>
        <taxon>Dothideomycetes</taxon>
        <taxon>Pleosporomycetidae</taxon>
        <taxon>Pleosporales</taxon>
        <taxon>Massarineae</taxon>
        <taxon>Didymosphaeriaceae</taxon>
        <taxon>Paraphaeosphaeria</taxon>
    </lineage>
</organism>
<dbReference type="EMBL" id="WJXW01000015">
    <property type="protein sequence ID" value="KAF9729801.1"/>
    <property type="molecule type" value="Genomic_DNA"/>
</dbReference>
<keyword evidence="3" id="KW-1185">Reference proteome</keyword>
<name>A0A9P6G637_9PLEO</name>
<protein>
    <submittedName>
        <fullName evidence="2">Uncharacterized protein</fullName>
    </submittedName>
</protein>
<feature type="compositionally biased region" description="Polar residues" evidence="1">
    <location>
        <begin position="22"/>
        <end position="35"/>
    </location>
</feature>
<evidence type="ECO:0000256" key="1">
    <source>
        <dbReference type="SAM" id="MobiDB-lite"/>
    </source>
</evidence>
<feature type="compositionally biased region" description="Basic residues" evidence="1">
    <location>
        <begin position="88"/>
        <end position="104"/>
    </location>
</feature>
<sequence>MPEQPPKKHGGEVHTFYSCCTNKESSSSETDNSNIAGIDDSSDGGFSTARIWLEFSAEIEKQVAVDCSSESGMTAYPLPPGMSNSRQKSPKKMRQTTERWRRRAHSPEILTKRC</sequence>
<evidence type="ECO:0000313" key="2">
    <source>
        <dbReference type="EMBL" id="KAF9729801.1"/>
    </source>
</evidence>